<dbReference type="Proteomes" id="UP001143910">
    <property type="component" value="Unassembled WGS sequence"/>
</dbReference>
<comment type="caution">
    <text evidence="1">The sequence shown here is derived from an EMBL/GenBank/DDBJ whole genome shotgun (WGS) entry which is preliminary data.</text>
</comment>
<evidence type="ECO:0000313" key="1">
    <source>
        <dbReference type="EMBL" id="KAJ2974568.1"/>
    </source>
</evidence>
<reference evidence="1" key="1">
    <citation type="submission" date="2022-08" db="EMBL/GenBank/DDBJ databases">
        <title>Genome Sequence of Lecanicillium fungicola.</title>
        <authorList>
            <person name="Buettner E."/>
        </authorList>
    </citation>
    <scope>NUCLEOTIDE SEQUENCE</scope>
    <source>
        <strain evidence="1">Babe33</strain>
    </source>
</reference>
<evidence type="ECO:0000313" key="2">
    <source>
        <dbReference type="Proteomes" id="UP001143910"/>
    </source>
</evidence>
<protein>
    <submittedName>
        <fullName evidence="1">Uncharacterized protein</fullName>
    </submittedName>
</protein>
<dbReference type="EMBL" id="JANJQO010000814">
    <property type="protein sequence ID" value="KAJ2974568.1"/>
    <property type="molecule type" value="Genomic_DNA"/>
</dbReference>
<keyword evidence="2" id="KW-1185">Reference proteome</keyword>
<accession>A0ACC1N7Z9</accession>
<sequence>MVKLKDLKEKLQVPGDEDLKEQTDAWCNRDLIPLPPNRRTWAIWAFFGYWSLDFMNIGAWQAPGAFLAEGLSVPQTMAIVVVSRITTAAFTMLIAACGLKWHIGFTVQSRISWGHCGSFIPLIQRVFLNFIWTAYQYTGWVGGRLVEVCLTAIWPSFNTWNTFPESFPATTAQFMGYVIFWLFSLPFLLVRPERFGFVFRWIISGCAIAMFVVLVWILSIAKGVGPIFYQENTVASNGGRLNTGWLIAGGIITATGGTAAGITNASDFGRYGKSRRIYSLATFLSAVLVGSIIGLVGLTATAAGQKAYGVVRAGASFIVCLLLLLTNMFQNICGNAVAGGIDLSGLWPRYINIRRGAFLTFLFAWVVQPWQLINRATTFLTVLSSFGVFLGPLIGIMAADYYLVRRRKLKLHDLYFAYSSYWFTGGFNWRVFPAWIIGWAPLVPGLIMSVNPKVKQVDGLLKLYTLNFFVGKVSSGTFDEYDYYGTFTEAEARRIGVSTEATQAVKIKKEAAA</sequence>
<name>A0ACC1N7Z9_9HYPO</name>
<gene>
    <name evidence="1" type="ORF">NQ176_g5984</name>
</gene>
<proteinExistence type="predicted"/>
<organism evidence="1 2">
    <name type="scientific">Zarea fungicola</name>
    <dbReference type="NCBI Taxonomy" id="93591"/>
    <lineage>
        <taxon>Eukaryota</taxon>
        <taxon>Fungi</taxon>
        <taxon>Dikarya</taxon>
        <taxon>Ascomycota</taxon>
        <taxon>Pezizomycotina</taxon>
        <taxon>Sordariomycetes</taxon>
        <taxon>Hypocreomycetidae</taxon>
        <taxon>Hypocreales</taxon>
        <taxon>Cordycipitaceae</taxon>
        <taxon>Zarea</taxon>
    </lineage>
</organism>